<comment type="caution">
    <text evidence="3">The sequence shown here is derived from an EMBL/GenBank/DDBJ whole genome shotgun (WGS) entry which is preliminary data.</text>
</comment>
<proteinExistence type="predicted"/>
<evidence type="ECO:0000259" key="2">
    <source>
        <dbReference type="Pfam" id="PF13649"/>
    </source>
</evidence>
<dbReference type="EMBL" id="SLXV01000041">
    <property type="protein sequence ID" value="TCP64279.1"/>
    <property type="molecule type" value="Genomic_DNA"/>
</dbReference>
<dbReference type="SUPFAM" id="SSF53335">
    <property type="entry name" value="S-adenosyl-L-methionine-dependent methyltransferases"/>
    <property type="match status" value="1"/>
</dbReference>
<dbReference type="Gene3D" id="3.40.50.150">
    <property type="entry name" value="Vaccinia Virus protein VP39"/>
    <property type="match status" value="1"/>
</dbReference>
<sequence length="278" mass="32235">MQRAEFERKKNEITQKYGDWTSYDIKLGDDLYTRENRQPIVKLKRMIQIVKDISNKEMNDLRILDLACLEGQYAIEFALHGAEVVGIEGREVNIQKAIFAKDVLSLPNITFIQDDVRNLSKKKYGSFDVVFCSGIFYHLNTPDVFHFLENIYDVCTGFVIFDTHVSMSPIEECTYRNKKYHGKYVREHEEGTSAEEKLMWLWTSLDNNMSFWFTQPSLYNLLSHIGFSSAYRCYNPTGAGIADDKDRITILAMKGKKAHVISSPITNNDSVEWLEHEI</sequence>
<feature type="domain" description="Methyltransferase" evidence="2">
    <location>
        <begin position="63"/>
        <end position="155"/>
    </location>
</feature>
<dbReference type="Proteomes" id="UP000294746">
    <property type="component" value="Unassembled WGS sequence"/>
</dbReference>
<dbReference type="InterPro" id="IPR029063">
    <property type="entry name" value="SAM-dependent_MTases_sf"/>
</dbReference>
<dbReference type="AlphaFoldDB" id="A0A4R2RNL3"/>
<protein>
    <submittedName>
        <fullName evidence="3">Methyltransferase family protein</fullName>
    </submittedName>
</protein>
<evidence type="ECO:0000256" key="1">
    <source>
        <dbReference type="ARBA" id="ARBA00022679"/>
    </source>
</evidence>
<dbReference type="GO" id="GO:0008168">
    <property type="term" value="F:methyltransferase activity"/>
    <property type="evidence" value="ECO:0007669"/>
    <property type="project" value="UniProtKB-KW"/>
</dbReference>
<name>A0A4R2RNL3_9BACL</name>
<evidence type="ECO:0000313" key="3">
    <source>
        <dbReference type="EMBL" id="TCP64279.1"/>
    </source>
</evidence>
<dbReference type="GO" id="GO:0032259">
    <property type="term" value="P:methylation"/>
    <property type="evidence" value="ECO:0007669"/>
    <property type="project" value="UniProtKB-KW"/>
</dbReference>
<accession>A0A4R2RNL3</accession>
<dbReference type="Pfam" id="PF13649">
    <property type="entry name" value="Methyltransf_25"/>
    <property type="match status" value="1"/>
</dbReference>
<reference evidence="3 4" key="1">
    <citation type="submission" date="2019-03" db="EMBL/GenBank/DDBJ databases">
        <title>Genomic Encyclopedia of Type Strains, Phase IV (KMG-IV): sequencing the most valuable type-strain genomes for metagenomic binning, comparative biology and taxonomic classification.</title>
        <authorList>
            <person name="Goeker M."/>
        </authorList>
    </citation>
    <scope>NUCLEOTIDE SEQUENCE [LARGE SCALE GENOMIC DNA]</scope>
    <source>
        <strain evidence="3 4">DSM 46831</strain>
    </source>
</reference>
<gene>
    <name evidence="3" type="ORF">EDD57_1417</name>
</gene>
<dbReference type="InterPro" id="IPR041698">
    <property type="entry name" value="Methyltransf_25"/>
</dbReference>
<dbReference type="RefSeq" id="WP_207896830.1">
    <property type="nucleotide sequence ID" value="NZ_SLXV01000041.1"/>
</dbReference>
<dbReference type="PANTHER" id="PTHR43861">
    <property type="entry name" value="TRANS-ACONITATE 2-METHYLTRANSFERASE-RELATED"/>
    <property type="match status" value="1"/>
</dbReference>
<evidence type="ECO:0000313" key="4">
    <source>
        <dbReference type="Proteomes" id="UP000294746"/>
    </source>
</evidence>
<organism evidence="3 4">
    <name type="scientific">Baia soyae</name>
    <dbReference type="NCBI Taxonomy" id="1544746"/>
    <lineage>
        <taxon>Bacteria</taxon>
        <taxon>Bacillati</taxon>
        <taxon>Bacillota</taxon>
        <taxon>Bacilli</taxon>
        <taxon>Bacillales</taxon>
        <taxon>Thermoactinomycetaceae</taxon>
        <taxon>Baia</taxon>
    </lineage>
</organism>
<keyword evidence="1 3" id="KW-0808">Transferase</keyword>
<keyword evidence="4" id="KW-1185">Reference proteome</keyword>
<dbReference type="CDD" id="cd02440">
    <property type="entry name" value="AdoMet_MTases"/>
    <property type="match status" value="1"/>
</dbReference>
<keyword evidence="3" id="KW-0489">Methyltransferase</keyword>